<reference evidence="2" key="1">
    <citation type="submission" date="2020-07" db="EMBL/GenBank/DDBJ databases">
        <title>Koleobacter methoxysyntrophicus gen. nov., sp. nov., a novel anaerobic bacterium isolated from deep subsurface oil field and proposal of Koleobacterales ord. nov. in the phylum Firmicutes.</title>
        <authorList>
            <person name="Sakamoto S."/>
            <person name="Tamaki H."/>
        </authorList>
    </citation>
    <scope>NUCLEOTIDE SEQUENCE</scope>
    <source>
        <strain evidence="2">NRmbB1</strain>
    </source>
</reference>
<dbReference type="PANTHER" id="PTHR35333">
    <property type="entry name" value="BETA-LACTAMASE"/>
    <property type="match status" value="1"/>
</dbReference>
<dbReference type="EMBL" id="CP059066">
    <property type="protein sequence ID" value="QSQ08468.1"/>
    <property type="molecule type" value="Genomic_DNA"/>
</dbReference>
<evidence type="ECO:0000313" key="3">
    <source>
        <dbReference type="Proteomes" id="UP000662904"/>
    </source>
</evidence>
<dbReference type="InterPro" id="IPR012338">
    <property type="entry name" value="Beta-lactam/transpept-like"/>
</dbReference>
<dbReference type="PANTHER" id="PTHR35333:SF3">
    <property type="entry name" value="BETA-LACTAMASE-TYPE TRANSPEPTIDASE FOLD CONTAINING PROTEIN"/>
    <property type="match status" value="1"/>
</dbReference>
<dbReference type="AlphaFoldDB" id="A0A8A0RLH5"/>
<name>A0A8A0RLH5_9FIRM</name>
<dbReference type="SUPFAM" id="SSF56601">
    <property type="entry name" value="beta-lactamase/transpeptidase-like"/>
    <property type="match status" value="1"/>
</dbReference>
<organism evidence="2 3">
    <name type="scientific">Koleobacter methoxysyntrophicus</name>
    <dbReference type="NCBI Taxonomy" id="2751313"/>
    <lineage>
        <taxon>Bacteria</taxon>
        <taxon>Bacillati</taxon>
        <taxon>Bacillota</taxon>
        <taxon>Clostridia</taxon>
        <taxon>Koleobacterales</taxon>
        <taxon>Koleobacteraceae</taxon>
        <taxon>Koleobacter</taxon>
    </lineage>
</organism>
<dbReference type="GO" id="GO:0030655">
    <property type="term" value="P:beta-lactam antibiotic catabolic process"/>
    <property type="evidence" value="ECO:0007669"/>
    <property type="project" value="InterPro"/>
</dbReference>
<accession>A0A8A0RLH5</accession>
<dbReference type="InterPro" id="IPR045155">
    <property type="entry name" value="Beta-lactam_cat"/>
</dbReference>
<dbReference type="EC" id="3.5.2.6" evidence="2"/>
<evidence type="ECO:0000259" key="1">
    <source>
        <dbReference type="Pfam" id="PF13354"/>
    </source>
</evidence>
<dbReference type="Pfam" id="PF13354">
    <property type="entry name" value="Beta-lactamase2"/>
    <property type="match status" value="1"/>
</dbReference>
<dbReference type="RefSeq" id="WP_206708679.1">
    <property type="nucleotide sequence ID" value="NZ_CP059066.1"/>
</dbReference>
<proteinExistence type="predicted"/>
<sequence length="257" mass="28716">MFKSELKSIIEGVRGTVGVIVKGLSTGDIFSYNEGVVFPAASVIKLSILWALFEEIEAGKLSLDDEITLSDQHRVGGFGILKELHSGLNLTIKDLATLMIILSDNVATNILIDIIGIERINESIKGIGMKKTSLQRKMMDVQAKQRGLDNFTTPEDTLIILENYINSNKLSQDSRQIMIDILKRQQCNNKLPEFLPEGWVLAHKTGDLPGVEHDVGILYTNRKTVIIIVMTKDLIDNREGIKLNNEIGRIVYSHFNQ</sequence>
<dbReference type="GO" id="GO:0046677">
    <property type="term" value="P:response to antibiotic"/>
    <property type="evidence" value="ECO:0007669"/>
    <property type="project" value="InterPro"/>
</dbReference>
<gene>
    <name evidence="2" type="primary">per1</name>
    <name evidence="2" type="ORF">H0A61_00790</name>
</gene>
<dbReference type="Proteomes" id="UP000662904">
    <property type="component" value="Chromosome"/>
</dbReference>
<dbReference type="GO" id="GO:0008800">
    <property type="term" value="F:beta-lactamase activity"/>
    <property type="evidence" value="ECO:0007669"/>
    <property type="project" value="UniProtKB-EC"/>
</dbReference>
<dbReference type="PRINTS" id="PR00118">
    <property type="entry name" value="BLACTAMASEA"/>
</dbReference>
<keyword evidence="2" id="KW-0378">Hydrolase</keyword>
<evidence type="ECO:0000313" key="2">
    <source>
        <dbReference type="EMBL" id="QSQ08468.1"/>
    </source>
</evidence>
<dbReference type="Gene3D" id="3.40.710.10">
    <property type="entry name" value="DD-peptidase/beta-lactamase superfamily"/>
    <property type="match status" value="1"/>
</dbReference>
<dbReference type="KEGG" id="kme:H0A61_00790"/>
<keyword evidence="3" id="KW-1185">Reference proteome</keyword>
<protein>
    <submittedName>
        <fullName evidence="2">Extended-spectrum beta-lactamase PER-1</fullName>
        <ecNumber evidence="2">3.5.2.6</ecNumber>
    </submittedName>
</protein>
<dbReference type="InterPro" id="IPR000871">
    <property type="entry name" value="Beta-lactam_class-A"/>
</dbReference>
<feature type="domain" description="Beta-lactamase class A catalytic" evidence="1">
    <location>
        <begin position="18"/>
        <end position="231"/>
    </location>
</feature>